<comment type="caution">
    <text evidence="2">The sequence shown here is derived from an EMBL/GenBank/DDBJ whole genome shotgun (WGS) entry which is preliminary data.</text>
</comment>
<gene>
    <name evidence="2" type="ORF">LX74_02206</name>
</gene>
<dbReference type="Proteomes" id="UP000324513">
    <property type="component" value="Unassembled WGS sequence"/>
</dbReference>
<evidence type="ECO:0000313" key="2">
    <source>
        <dbReference type="EMBL" id="TYO91955.1"/>
    </source>
</evidence>
<dbReference type="RefSeq" id="WP_065082418.1">
    <property type="nucleotide sequence ID" value="NZ_FLSS01000012.1"/>
</dbReference>
<accession>A0ABY3NGK3</accession>
<evidence type="ECO:0000256" key="1">
    <source>
        <dbReference type="SAM" id="MobiDB-lite"/>
    </source>
</evidence>
<keyword evidence="3" id="KW-1185">Reference proteome</keyword>
<sequence>MNNLKELFTEEDFKMLNEAVDSISKADFGMFMMSEMLFSGFSKDKDPEAREKERDERMAKQQAEQNQKEEKALKLKFKLLQLKEFIFQSEMPPFPPLSSTFKERLQEKTIEELNPAYYNRTNPLK</sequence>
<feature type="region of interest" description="Disordered" evidence="1">
    <location>
        <begin position="42"/>
        <end position="67"/>
    </location>
</feature>
<evidence type="ECO:0000313" key="3">
    <source>
        <dbReference type="Proteomes" id="UP000324513"/>
    </source>
</evidence>
<protein>
    <submittedName>
        <fullName evidence="2">Uncharacterized protein</fullName>
    </submittedName>
</protein>
<name>A0ABY3NGK3_ELIMR</name>
<proteinExistence type="predicted"/>
<dbReference type="EMBL" id="VNHK01000006">
    <property type="protein sequence ID" value="TYO91955.1"/>
    <property type="molecule type" value="Genomic_DNA"/>
</dbReference>
<reference evidence="2 3" key="1">
    <citation type="submission" date="2019-07" db="EMBL/GenBank/DDBJ databases">
        <title>Genomic Encyclopedia of Archaeal and Bacterial Type Strains, Phase II (KMG-II): from individual species to whole genera.</title>
        <authorList>
            <person name="Goeker M."/>
        </authorList>
    </citation>
    <scope>NUCLEOTIDE SEQUENCE [LARGE SCALE GENOMIC DNA]</scope>
    <source>
        <strain evidence="2 3">DSM 14571</strain>
    </source>
</reference>
<organism evidence="2 3">
    <name type="scientific">Elizabethkingia miricola</name>
    <name type="common">Chryseobacterium miricola</name>
    <dbReference type="NCBI Taxonomy" id="172045"/>
    <lineage>
        <taxon>Bacteria</taxon>
        <taxon>Pseudomonadati</taxon>
        <taxon>Bacteroidota</taxon>
        <taxon>Flavobacteriia</taxon>
        <taxon>Flavobacteriales</taxon>
        <taxon>Weeksellaceae</taxon>
        <taxon>Elizabethkingia</taxon>
    </lineage>
</organism>
<feature type="compositionally biased region" description="Basic and acidic residues" evidence="1">
    <location>
        <begin position="42"/>
        <end position="59"/>
    </location>
</feature>